<dbReference type="InterPro" id="IPR029063">
    <property type="entry name" value="SAM-dependent_MTases_sf"/>
</dbReference>
<dbReference type="EMBL" id="CBTN010000010">
    <property type="protein sequence ID" value="CDH51492.1"/>
    <property type="molecule type" value="Genomic_DNA"/>
</dbReference>
<evidence type="ECO:0000256" key="23">
    <source>
        <dbReference type="SAM" id="MobiDB-lite"/>
    </source>
</evidence>
<evidence type="ECO:0000256" key="6">
    <source>
        <dbReference type="ARBA" id="ARBA00022553"/>
    </source>
</evidence>
<dbReference type="Proteomes" id="UP000027586">
    <property type="component" value="Unassembled WGS sequence"/>
</dbReference>
<dbReference type="SUPFAM" id="SSF53335">
    <property type="entry name" value="S-adenosyl-L-methionine-dependent methyltransferases"/>
    <property type="match status" value="1"/>
</dbReference>
<evidence type="ECO:0000256" key="18">
    <source>
        <dbReference type="ARBA" id="ARBA00049790"/>
    </source>
</evidence>
<feature type="region of interest" description="Disordered" evidence="23">
    <location>
        <begin position="159"/>
        <end position="195"/>
    </location>
</feature>
<protein>
    <recommendedName>
        <fullName evidence="4">Trimethylguanosine synthase</fullName>
    </recommendedName>
    <alternativeName>
        <fullName evidence="18">Cap-specific guanine-N(2) methyltransferase</fullName>
    </alternativeName>
    <alternativeName>
        <fullName evidence="21">Nuclear receptor coactivator 6-interacting protein</fullName>
    </alternativeName>
    <alternativeName>
        <fullName evidence="22">PRIP-interacting protein with methyltransferase motif</fullName>
    </alternativeName>
</protein>
<keyword evidence="10" id="KW-0805">Transcription regulation</keyword>
<keyword evidence="9" id="KW-0949">S-adenosyl-L-methionine</keyword>
<dbReference type="GO" id="GO:0015030">
    <property type="term" value="C:Cajal body"/>
    <property type="evidence" value="ECO:0007669"/>
    <property type="project" value="UniProtKB-SubCell"/>
</dbReference>
<keyword evidence="5" id="KW-0963">Cytoplasm</keyword>
<evidence type="ECO:0000256" key="9">
    <source>
        <dbReference type="ARBA" id="ARBA00022691"/>
    </source>
</evidence>
<dbReference type="PANTHER" id="PTHR14741">
    <property type="entry name" value="S-ADENOSYLMETHIONINE-DEPENDENT METHYLTRANSFERASE RELATED"/>
    <property type="match status" value="1"/>
</dbReference>
<comment type="similarity">
    <text evidence="13">Belongs to the methyltransferase superfamily. Trimethylguanosine synthase family.</text>
</comment>
<comment type="catalytic activity">
    <reaction evidence="14">
        <text>a 5'-end (N(2),N(7)-dimethyl 5'-triphosphoguanosine)-ribonucleoside in snoRNA + S-adenosyl-L-methionine = a 5'-end (N(2),N(2),N(7)-trimethyl 5'-triphosphoguanosine)-ribonucleoside in snoRNA + S-adenosyl-L-homocysteine + H(+)</text>
        <dbReference type="Rhea" id="RHEA:78507"/>
        <dbReference type="Rhea" id="RHEA-COMP:19088"/>
        <dbReference type="Rhea" id="RHEA-COMP:19090"/>
        <dbReference type="ChEBI" id="CHEBI:15378"/>
        <dbReference type="ChEBI" id="CHEBI:57856"/>
        <dbReference type="ChEBI" id="CHEBI:59789"/>
        <dbReference type="ChEBI" id="CHEBI:167623"/>
        <dbReference type="ChEBI" id="CHEBI:172880"/>
    </reaction>
    <physiologicalReaction direction="left-to-right" evidence="14">
        <dbReference type="Rhea" id="RHEA:78508"/>
    </physiologicalReaction>
</comment>
<dbReference type="CDD" id="cd02440">
    <property type="entry name" value="AdoMet_MTases"/>
    <property type="match status" value="1"/>
</dbReference>
<comment type="subunit">
    <text evidence="20">May form homooligomers. Interacts with CREBBP/CBP, EED/WAIT1, EP300/P300, NCOA6/PRIP, PPARBP/PBP and SMN.</text>
</comment>
<proteinExistence type="inferred from homology"/>
<keyword evidence="24" id="KW-0812">Transmembrane</keyword>
<feature type="compositionally biased region" description="Low complexity" evidence="23">
    <location>
        <begin position="228"/>
        <end position="238"/>
    </location>
</feature>
<evidence type="ECO:0000256" key="3">
    <source>
        <dbReference type="ARBA" id="ARBA00004604"/>
    </source>
</evidence>
<feature type="transmembrane region" description="Helical" evidence="24">
    <location>
        <begin position="21"/>
        <end position="40"/>
    </location>
</feature>
<comment type="caution">
    <text evidence="25">The sequence shown here is derived from an EMBL/GenBank/DDBJ whole genome shotgun (WGS) entry which is preliminary data.</text>
</comment>
<dbReference type="AlphaFoldDB" id="A0A068RPE0"/>
<reference evidence="25" key="1">
    <citation type="submission" date="2013-08" db="EMBL/GenBank/DDBJ databases">
        <title>Gene expansion shapes genome architecture in the human pathogen Lichtheimia corymbifera: an evolutionary genomics analysis in the ancient terrestrial Mucorales (Mucoromycotina).</title>
        <authorList>
            <person name="Schwartze V.U."/>
            <person name="Winter S."/>
            <person name="Shelest E."/>
            <person name="Marcet-Houben M."/>
            <person name="Horn F."/>
            <person name="Wehner S."/>
            <person name="Hoffmann K."/>
            <person name="Riege K."/>
            <person name="Sammeth M."/>
            <person name="Nowrousian M."/>
            <person name="Valiante V."/>
            <person name="Linde J."/>
            <person name="Jacobsen I.D."/>
            <person name="Marz M."/>
            <person name="Brakhage A.A."/>
            <person name="Gabaldon T."/>
            <person name="Bocker S."/>
            <person name="Voigt K."/>
        </authorList>
    </citation>
    <scope>NUCLEOTIDE SEQUENCE [LARGE SCALE GENOMIC DNA]</scope>
    <source>
        <strain evidence="25">FSU 9682</strain>
    </source>
</reference>
<evidence type="ECO:0000256" key="1">
    <source>
        <dbReference type="ARBA" id="ARBA00004408"/>
    </source>
</evidence>
<keyword evidence="7" id="KW-0489">Methyltransferase</keyword>
<evidence type="ECO:0000256" key="24">
    <source>
        <dbReference type="SAM" id="Phobius"/>
    </source>
</evidence>
<dbReference type="Gene3D" id="3.40.50.150">
    <property type="entry name" value="Vaccinia Virus protein VP39"/>
    <property type="match status" value="1"/>
</dbReference>
<name>A0A068RPE0_9FUNG</name>
<organism evidence="25 26">
    <name type="scientific">Lichtheimia corymbifera JMRC:FSU:9682</name>
    <dbReference type="NCBI Taxonomy" id="1263082"/>
    <lineage>
        <taxon>Eukaryota</taxon>
        <taxon>Fungi</taxon>
        <taxon>Fungi incertae sedis</taxon>
        <taxon>Mucoromycota</taxon>
        <taxon>Mucoromycotina</taxon>
        <taxon>Mucoromycetes</taxon>
        <taxon>Mucorales</taxon>
        <taxon>Lichtheimiaceae</taxon>
        <taxon>Lichtheimia</taxon>
    </lineage>
</organism>
<evidence type="ECO:0000313" key="25">
    <source>
        <dbReference type="EMBL" id="CDH51492.1"/>
    </source>
</evidence>
<evidence type="ECO:0000256" key="4">
    <source>
        <dbReference type="ARBA" id="ARBA00018517"/>
    </source>
</evidence>
<comment type="function">
    <text evidence="19">Catalyzes the 2 serial methylation steps for the conversion of the 7-monomethylguanosine (m(7)G) caps of snRNAs and snoRNAs to a 2,2,7-trimethylguanosine (m(2,2,7)G) cap structure. The enzyme is specific for guanine, and N7 methylation must precede N2 methylation. Hypermethylation of the m7G cap of U snRNAs leads to their concentration in nuclear foci, their colocalization with coilin and the formation of canonical Cajal bodies (CBs). Plays a role in transcriptional regulation.</text>
</comment>
<comment type="catalytic activity">
    <reaction evidence="17">
        <text>a 5'-end (N(7)-methyl 5'-triphosphoguanosine)-ribonucleoside in snRNA + S-adenosyl-L-methionine = a 5'-end (N(2),N(7)-dimethyl 5'-triphosphoguanosine)-ribonucleoside in snRNA + S-adenosyl-L-homocysteine + H(+)</text>
        <dbReference type="Rhea" id="RHEA:78471"/>
        <dbReference type="Rhea" id="RHEA-COMP:19085"/>
        <dbReference type="Rhea" id="RHEA-COMP:19087"/>
        <dbReference type="ChEBI" id="CHEBI:15378"/>
        <dbReference type="ChEBI" id="CHEBI:57856"/>
        <dbReference type="ChEBI" id="CHEBI:59789"/>
        <dbReference type="ChEBI" id="CHEBI:156461"/>
        <dbReference type="ChEBI" id="CHEBI:172880"/>
    </reaction>
    <physiologicalReaction direction="left-to-right" evidence="17">
        <dbReference type="Rhea" id="RHEA:78472"/>
    </physiologicalReaction>
</comment>
<evidence type="ECO:0000256" key="7">
    <source>
        <dbReference type="ARBA" id="ARBA00022603"/>
    </source>
</evidence>
<keyword evidence="24" id="KW-0472">Membrane</keyword>
<keyword evidence="12" id="KW-0539">Nucleus</keyword>
<comment type="catalytic activity">
    <reaction evidence="16">
        <text>a 5'-end (N(2),N(7)-dimethyl 5'-triphosphoguanosine)-ribonucleoside in snRNA + S-adenosyl-L-methionine = a 5'-end (N(2),N(2),N(7)-trimethyl 5'-triphosphoguanosine)-ribonucleoside in snRNA + S-adenosyl-L-homocysteine + H(+)</text>
        <dbReference type="Rhea" id="RHEA:78479"/>
        <dbReference type="Rhea" id="RHEA-COMP:19087"/>
        <dbReference type="Rhea" id="RHEA-COMP:19089"/>
        <dbReference type="ChEBI" id="CHEBI:15378"/>
        <dbReference type="ChEBI" id="CHEBI:57856"/>
        <dbReference type="ChEBI" id="CHEBI:59789"/>
        <dbReference type="ChEBI" id="CHEBI:167623"/>
        <dbReference type="ChEBI" id="CHEBI:172880"/>
    </reaction>
    <physiologicalReaction direction="left-to-right" evidence="16">
        <dbReference type="Rhea" id="RHEA:78480"/>
    </physiologicalReaction>
</comment>
<feature type="compositionally biased region" description="Basic residues" evidence="23">
    <location>
        <begin position="272"/>
        <end position="281"/>
    </location>
</feature>
<dbReference type="GO" id="GO:0005730">
    <property type="term" value="C:nucleolus"/>
    <property type="evidence" value="ECO:0007669"/>
    <property type="project" value="UniProtKB-SubCell"/>
</dbReference>
<feature type="region of interest" description="Disordered" evidence="23">
    <location>
        <begin position="216"/>
        <end position="281"/>
    </location>
</feature>
<comment type="subcellular location">
    <subcellularLocation>
        <location evidence="2">Cytoplasm</location>
    </subcellularLocation>
    <subcellularLocation>
        <location evidence="1">Nucleus</location>
        <location evidence="1">Cajal body</location>
    </subcellularLocation>
    <subcellularLocation>
        <location evidence="3">Nucleus</location>
        <location evidence="3">Nucleolus</location>
    </subcellularLocation>
</comment>
<keyword evidence="26" id="KW-1185">Reference proteome</keyword>
<dbReference type="InterPro" id="IPR019012">
    <property type="entry name" value="RNA_cap_Gua-N2-MeTrfase"/>
</dbReference>
<sequence>MQQQQCSNKRDDLLFFFDWYRCSYLLGILMGLLCFILDSIPCCFTIPHASRSPYPSYRPIASSTRYTTYNAIPQAWTHSSISDSDLSTMPCPSTLAKQFVYALNDDQQSEPCISTLDDEDYIPSCNPSCIGGRDQGIIAKPTTSNKLVVNTFEPDNNMETTYFTRQPPSSNDITHTTRSMTTQQPYLPSSSSTGFSKAQISSSTTIDFDPLIDPFPNHVDTATHHNHTSSSTPSSPITKAVRHSKQKEIITTPAKGDDSFSRDSDQVCKAPKPTRNRKKKKKPAVCLSTKTRCVGGITVLYTKKTLPFKLKKYYFQRYSYFSKFDDGIMLDEEGWFSVTPEKIARHIAQRCTSTVVIDAFCGCGGNTIQFAFTCQQVIAIDIDPIKLHCAKNNARIYGVEHKIEFILGDFFELAPYLKADVVFLSPPWGGPSYSKESNYDLASMMPGNGVRIHTIASKITPNVVFYVPKTTDPQQLIHLGPCEIEKYSIQGHLKALTAYYGNLCPSNIDDSPTQCSINDENES</sequence>
<evidence type="ECO:0000256" key="20">
    <source>
        <dbReference type="ARBA" id="ARBA00064494"/>
    </source>
</evidence>
<accession>A0A068RPE0</accession>
<evidence type="ECO:0000256" key="13">
    <source>
        <dbReference type="ARBA" id="ARBA00025783"/>
    </source>
</evidence>
<feature type="compositionally biased region" description="Basic and acidic residues" evidence="23">
    <location>
        <begin position="255"/>
        <end position="266"/>
    </location>
</feature>
<gene>
    <name evidence="25" type="ORF">LCOR_03088.1</name>
</gene>
<evidence type="ECO:0000256" key="16">
    <source>
        <dbReference type="ARBA" id="ARBA00048763"/>
    </source>
</evidence>
<dbReference type="STRING" id="1263082.A0A068RPE0"/>
<dbReference type="FunFam" id="3.40.50.150:FF:000066">
    <property type="entry name" value="Trimethylguanosine synthase 1"/>
    <property type="match status" value="1"/>
</dbReference>
<dbReference type="GO" id="GO:0005737">
    <property type="term" value="C:cytoplasm"/>
    <property type="evidence" value="ECO:0007669"/>
    <property type="project" value="UniProtKB-SubCell"/>
</dbReference>
<keyword evidence="8" id="KW-0808">Transferase</keyword>
<evidence type="ECO:0000256" key="2">
    <source>
        <dbReference type="ARBA" id="ARBA00004496"/>
    </source>
</evidence>
<dbReference type="PANTHER" id="PTHR14741:SF32">
    <property type="entry name" value="TRIMETHYLGUANOSINE SYNTHASE"/>
    <property type="match status" value="1"/>
</dbReference>
<keyword evidence="6" id="KW-0597">Phosphoprotein</keyword>
<evidence type="ECO:0000313" key="26">
    <source>
        <dbReference type="Proteomes" id="UP000027586"/>
    </source>
</evidence>
<evidence type="ECO:0000256" key="11">
    <source>
        <dbReference type="ARBA" id="ARBA00023163"/>
    </source>
</evidence>
<evidence type="ECO:0000256" key="21">
    <source>
        <dbReference type="ARBA" id="ARBA00079339"/>
    </source>
</evidence>
<evidence type="ECO:0000256" key="15">
    <source>
        <dbReference type="ARBA" id="ARBA00048740"/>
    </source>
</evidence>
<dbReference type="GO" id="GO:0071164">
    <property type="term" value="F:RNA cap trimethylguanosine synthase activity"/>
    <property type="evidence" value="ECO:0007669"/>
    <property type="project" value="TreeGrafter"/>
</dbReference>
<evidence type="ECO:0000256" key="22">
    <source>
        <dbReference type="ARBA" id="ARBA00081504"/>
    </source>
</evidence>
<dbReference type="VEuPathDB" id="FungiDB:LCOR_03088.1"/>
<evidence type="ECO:0000256" key="10">
    <source>
        <dbReference type="ARBA" id="ARBA00023015"/>
    </source>
</evidence>
<evidence type="ECO:0000256" key="8">
    <source>
        <dbReference type="ARBA" id="ARBA00022679"/>
    </source>
</evidence>
<evidence type="ECO:0000256" key="5">
    <source>
        <dbReference type="ARBA" id="ARBA00022490"/>
    </source>
</evidence>
<comment type="catalytic activity">
    <reaction evidence="15">
        <text>a 5'-end (N(7)-methyl 5'-triphosphoguanosine)-ribonucleoside in snoRNA + S-adenosyl-L-methionine = a 5'-end (N(2),N(7)-dimethyl 5'-triphosphoguanosine)-ribonucleoside in snoRNA + S-adenosyl-L-homocysteine + H(+)</text>
        <dbReference type="Rhea" id="RHEA:78475"/>
        <dbReference type="Rhea" id="RHEA-COMP:19086"/>
        <dbReference type="Rhea" id="RHEA-COMP:19088"/>
        <dbReference type="ChEBI" id="CHEBI:15378"/>
        <dbReference type="ChEBI" id="CHEBI:57856"/>
        <dbReference type="ChEBI" id="CHEBI:59789"/>
        <dbReference type="ChEBI" id="CHEBI:156461"/>
        <dbReference type="ChEBI" id="CHEBI:172880"/>
    </reaction>
    <physiologicalReaction direction="left-to-right" evidence="15">
        <dbReference type="Rhea" id="RHEA:78476"/>
    </physiologicalReaction>
</comment>
<evidence type="ECO:0000256" key="19">
    <source>
        <dbReference type="ARBA" id="ARBA00057179"/>
    </source>
</evidence>
<evidence type="ECO:0000256" key="12">
    <source>
        <dbReference type="ARBA" id="ARBA00023242"/>
    </source>
</evidence>
<dbReference type="OrthoDB" id="194443at2759"/>
<keyword evidence="11" id="KW-0804">Transcription</keyword>
<evidence type="ECO:0000256" key="17">
    <source>
        <dbReference type="ARBA" id="ARBA00049075"/>
    </source>
</evidence>
<evidence type="ECO:0000256" key="14">
    <source>
        <dbReference type="ARBA" id="ARBA00047418"/>
    </source>
</evidence>
<dbReference type="Pfam" id="PF09445">
    <property type="entry name" value="Methyltransf_15"/>
    <property type="match status" value="1"/>
</dbReference>
<keyword evidence="24" id="KW-1133">Transmembrane helix</keyword>